<organism evidence="1 2">
    <name type="scientific">Ferrimonas aestuarii</name>
    <dbReference type="NCBI Taxonomy" id="2569539"/>
    <lineage>
        <taxon>Bacteria</taxon>
        <taxon>Pseudomonadati</taxon>
        <taxon>Pseudomonadota</taxon>
        <taxon>Gammaproteobacteria</taxon>
        <taxon>Alteromonadales</taxon>
        <taxon>Ferrimonadaceae</taxon>
        <taxon>Ferrimonas</taxon>
    </lineage>
</organism>
<gene>
    <name evidence="1" type="ORF">FCL42_03325</name>
</gene>
<dbReference type="SUPFAM" id="SSF46785">
    <property type="entry name" value="Winged helix' DNA-binding domain"/>
    <property type="match status" value="1"/>
</dbReference>
<reference evidence="1 2" key="1">
    <citation type="submission" date="2019-04" db="EMBL/GenBank/DDBJ databases">
        <authorList>
            <person name="Hwang J.C."/>
        </authorList>
    </citation>
    <scope>NUCLEOTIDE SEQUENCE [LARGE SCALE GENOMIC DNA]</scope>
    <source>
        <strain evidence="1 2">IMCC35002</strain>
    </source>
</reference>
<evidence type="ECO:0000313" key="1">
    <source>
        <dbReference type="EMBL" id="TKB57322.1"/>
    </source>
</evidence>
<sequence>MASTQQRLLSLLKQRGPSPIAPLAKALSMTSMGARQHLEKLETQQLVSHTDIKQGKGRPSRHWLLTGKGHQSFGDRHNELAISVIESVIAIAGTSQLDAILAHRHQLQLSDYLNKLDNIDNIETKLHKLAQLRSDEGYMARIAIQPDHWLLIEDHCPICSVAMKCQGLCKNELALFQALLAPYEVMREQHLIEGGQRCVYRISSGS</sequence>
<proteinExistence type="predicted"/>
<accession>A0A4V5NZP0</accession>
<dbReference type="EMBL" id="SWCJ01000002">
    <property type="protein sequence ID" value="TKB57322.1"/>
    <property type="molecule type" value="Genomic_DNA"/>
</dbReference>
<name>A0A4V5NZP0_9GAMM</name>
<dbReference type="Gene3D" id="1.10.10.10">
    <property type="entry name" value="Winged helix-like DNA-binding domain superfamily/Winged helix DNA-binding domain"/>
    <property type="match status" value="1"/>
</dbReference>
<dbReference type="RefSeq" id="WP_136861968.1">
    <property type="nucleotide sequence ID" value="NZ_SWCJ01000002.1"/>
</dbReference>
<comment type="caution">
    <text evidence="1">The sequence shown here is derived from an EMBL/GenBank/DDBJ whole genome shotgun (WGS) entry which is preliminary data.</text>
</comment>
<dbReference type="AlphaFoldDB" id="A0A4V5NZP0"/>
<evidence type="ECO:0000313" key="2">
    <source>
        <dbReference type="Proteomes" id="UP000305675"/>
    </source>
</evidence>
<dbReference type="OrthoDB" id="155998at2"/>
<protein>
    <submittedName>
        <fullName evidence="1">Transcriptional regulator</fullName>
    </submittedName>
</protein>
<dbReference type="Proteomes" id="UP000305675">
    <property type="component" value="Unassembled WGS sequence"/>
</dbReference>
<keyword evidence="2" id="KW-1185">Reference proteome</keyword>
<dbReference type="InterPro" id="IPR036388">
    <property type="entry name" value="WH-like_DNA-bd_sf"/>
</dbReference>
<dbReference type="InterPro" id="IPR036390">
    <property type="entry name" value="WH_DNA-bd_sf"/>
</dbReference>